<organism evidence="1">
    <name type="scientific">Rhizophora mucronata</name>
    <name type="common">Asiatic mangrove</name>
    <dbReference type="NCBI Taxonomy" id="61149"/>
    <lineage>
        <taxon>Eukaryota</taxon>
        <taxon>Viridiplantae</taxon>
        <taxon>Streptophyta</taxon>
        <taxon>Embryophyta</taxon>
        <taxon>Tracheophyta</taxon>
        <taxon>Spermatophyta</taxon>
        <taxon>Magnoliopsida</taxon>
        <taxon>eudicotyledons</taxon>
        <taxon>Gunneridae</taxon>
        <taxon>Pentapetalae</taxon>
        <taxon>rosids</taxon>
        <taxon>fabids</taxon>
        <taxon>Malpighiales</taxon>
        <taxon>Rhizophoraceae</taxon>
        <taxon>Rhizophora</taxon>
    </lineage>
</organism>
<protein>
    <submittedName>
        <fullName evidence="1">Uncharacterized protein</fullName>
    </submittedName>
</protein>
<accession>A0A2P2KDX0</accession>
<name>A0A2P2KDX0_RHIMU</name>
<sequence length="76" mass="8523">MLSSRCSHSLYQRPILVPSVSKLWGFARPGGSSLPFLTGNGRILVPNSRLSNSVSIFCSWLRLGLVWLLGKYMERK</sequence>
<evidence type="ECO:0000313" key="1">
    <source>
        <dbReference type="EMBL" id="MBX03851.1"/>
    </source>
</evidence>
<dbReference type="AlphaFoldDB" id="A0A2P2KDX0"/>
<dbReference type="EMBL" id="GGEC01023367">
    <property type="protein sequence ID" value="MBX03851.1"/>
    <property type="molecule type" value="Transcribed_RNA"/>
</dbReference>
<proteinExistence type="predicted"/>
<reference evidence="1" key="1">
    <citation type="submission" date="2018-02" db="EMBL/GenBank/DDBJ databases">
        <title>Rhizophora mucronata_Transcriptome.</title>
        <authorList>
            <person name="Meera S.P."/>
            <person name="Sreeshan A."/>
            <person name="Augustine A."/>
        </authorList>
    </citation>
    <scope>NUCLEOTIDE SEQUENCE</scope>
    <source>
        <tissue evidence="1">Leaf</tissue>
    </source>
</reference>